<dbReference type="Proteomes" id="UP000828048">
    <property type="component" value="Chromosome 5"/>
</dbReference>
<reference evidence="1 2" key="1">
    <citation type="journal article" date="2021" name="Hortic Res">
        <title>High-quality reference genome and annotation aids understanding of berry development for evergreen blueberry (Vaccinium darrowii).</title>
        <authorList>
            <person name="Yu J."/>
            <person name="Hulse-Kemp A.M."/>
            <person name="Babiker E."/>
            <person name="Staton M."/>
        </authorList>
    </citation>
    <scope>NUCLEOTIDE SEQUENCE [LARGE SCALE GENOMIC DNA]</scope>
    <source>
        <strain evidence="2">cv. NJ 8807/NJ 8810</strain>
        <tissue evidence="1">Young leaf</tissue>
    </source>
</reference>
<organism evidence="1 2">
    <name type="scientific">Vaccinium darrowii</name>
    <dbReference type="NCBI Taxonomy" id="229202"/>
    <lineage>
        <taxon>Eukaryota</taxon>
        <taxon>Viridiplantae</taxon>
        <taxon>Streptophyta</taxon>
        <taxon>Embryophyta</taxon>
        <taxon>Tracheophyta</taxon>
        <taxon>Spermatophyta</taxon>
        <taxon>Magnoliopsida</taxon>
        <taxon>eudicotyledons</taxon>
        <taxon>Gunneridae</taxon>
        <taxon>Pentapetalae</taxon>
        <taxon>asterids</taxon>
        <taxon>Ericales</taxon>
        <taxon>Ericaceae</taxon>
        <taxon>Vaccinioideae</taxon>
        <taxon>Vaccinieae</taxon>
        <taxon>Vaccinium</taxon>
    </lineage>
</organism>
<name>A0ACB7Y060_9ERIC</name>
<sequence>MESGNGGQHEGEGSGTRDIDRVLAAMARQSEQQAAFMLWQNQQVTTAATGTGLLERFKKLFTAEFEGTVDPVDAENWLKSVDRVLVAMGVTDEQKVTLATFSLNGEALVWWEATQRLMTAPLLDVQPPVPQVITWARFVKAFNDQYFPEAYRFEQEAAFINLKREGMSMPEYEAKFNALSRYAPDLVDTDAKKCRRFRLGLDDDVGAGLTSYRERDYADLVDMARKIGKDVEKRSSDREQYKRSKTETGQGKQASKSGGYHEGGNRFSHLKGQSGYKQQSGRERGASVQSLGRNGGSSGGGNLFQCFRCGSPDHRVRDCPKAFKGIRCYNCGETGHVAKQCTSTSTGRSGGASGSIAPGRVFAMIRQKDHVTPKAVQDDENGTDRSSTDGRLSYRSRSLAGENTKKHKTKATNKPPESEIQPPLPSRLKPFHRRLPQKMATVKPRSATSHRLVANDLEKILALSTQRERQWASQRRPAKDGGRTTVEKERRG</sequence>
<protein>
    <submittedName>
        <fullName evidence="1">Uncharacterized protein</fullName>
    </submittedName>
</protein>
<evidence type="ECO:0000313" key="1">
    <source>
        <dbReference type="EMBL" id="KAH7846909.1"/>
    </source>
</evidence>
<proteinExistence type="predicted"/>
<accession>A0ACB7Y060</accession>
<keyword evidence="2" id="KW-1185">Reference proteome</keyword>
<comment type="caution">
    <text evidence="1">The sequence shown here is derived from an EMBL/GenBank/DDBJ whole genome shotgun (WGS) entry which is preliminary data.</text>
</comment>
<dbReference type="EMBL" id="CM037155">
    <property type="protein sequence ID" value="KAH7846909.1"/>
    <property type="molecule type" value="Genomic_DNA"/>
</dbReference>
<gene>
    <name evidence="1" type="ORF">Vadar_019573</name>
</gene>
<evidence type="ECO:0000313" key="2">
    <source>
        <dbReference type="Proteomes" id="UP000828048"/>
    </source>
</evidence>